<evidence type="ECO:0000256" key="1">
    <source>
        <dbReference type="ARBA" id="ARBA00001206"/>
    </source>
</evidence>
<keyword evidence="10 16" id="KW-0418">Kinase</keyword>
<evidence type="ECO:0000313" key="18">
    <source>
        <dbReference type="Proteomes" id="UP001148482"/>
    </source>
</evidence>
<comment type="catalytic activity">
    <reaction evidence="1 16">
        <text>(R)-pantothenate + ATP = (R)-4'-phosphopantothenate + ADP + H(+)</text>
        <dbReference type="Rhea" id="RHEA:16373"/>
        <dbReference type="ChEBI" id="CHEBI:10986"/>
        <dbReference type="ChEBI" id="CHEBI:15378"/>
        <dbReference type="ChEBI" id="CHEBI:29032"/>
        <dbReference type="ChEBI" id="CHEBI:30616"/>
        <dbReference type="ChEBI" id="CHEBI:456216"/>
        <dbReference type="EC" id="2.7.1.33"/>
    </reaction>
</comment>
<comment type="caution">
    <text evidence="17">The sequence shown here is derived from an EMBL/GenBank/DDBJ whole genome shotgun (WGS) entry which is preliminary data.</text>
</comment>
<feature type="binding site" evidence="16">
    <location>
        <position position="172"/>
    </location>
    <ligand>
        <name>substrate</name>
    </ligand>
</feature>
<name>A0A9X3CWR5_9FLAO</name>
<feature type="binding site" evidence="16">
    <location>
        <begin position="94"/>
        <end position="97"/>
    </location>
    <ligand>
        <name>substrate</name>
    </ligand>
</feature>
<keyword evidence="12 16" id="KW-0630">Potassium</keyword>
<keyword evidence="8 16" id="KW-0808">Transferase</keyword>
<evidence type="ECO:0000256" key="4">
    <source>
        <dbReference type="ARBA" id="ARBA00005225"/>
    </source>
</evidence>
<dbReference type="CDD" id="cd24015">
    <property type="entry name" value="ASKHA_NBD_PanK-III"/>
    <property type="match status" value="1"/>
</dbReference>
<dbReference type="NCBIfam" id="TIGR00671">
    <property type="entry name" value="baf"/>
    <property type="match status" value="1"/>
</dbReference>
<dbReference type="GO" id="GO:0004594">
    <property type="term" value="F:pantothenate kinase activity"/>
    <property type="evidence" value="ECO:0007669"/>
    <property type="project" value="UniProtKB-UniRule"/>
</dbReference>
<dbReference type="EC" id="2.7.1.33" evidence="6 16"/>
<evidence type="ECO:0000256" key="5">
    <source>
        <dbReference type="ARBA" id="ARBA00011738"/>
    </source>
</evidence>
<dbReference type="Pfam" id="PF03309">
    <property type="entry name" value="Pan_kinase"/>
    <property type="match status" value="1"/>
</dbReference>
<feature type="binding site" evidence="16">
    <location>
        <position position="117"/>
    </location>
    <ligand>
        <name>K(+)</name>
        <dbReference type="ChEBI" id="CHEBI:29103"/>
    </ligand>
</feature>
<proteinExistence type="inferred from homology"/>
<dbReference type="GO" id="GO:0046872">
    <property type="term" value="F:metal ion binding"/>
    <property type="evidence" value="ECO:0007669"/>
    <property type="project" value="UniProtKB-KW"/>
</dbReference>
<feature type="binding site" evidence="16">
    <location>
        <position position="87"/>
    </location>
    <ligand>
        <name>substrate</name>
    </ligand>
</feature>
<comment type="function">
    <text evidence="16">Catalyzes the phosphorylation of pantothenate (Pan), the first step in CoA biosynthesis.</text>
</comment>
<evidence type="ECO:0000256" key="13">
    <source>
        <dbReference type="ARBA" id="ARBA00022993"/>
    </source>
</evidence>
<evidence type="ECO:0000256" key="2">
    <source>
        <dbReference type="ARBA" id="ARBA00001958"/>
    </source>
</evidence>
<dbReference type="RefSeq" id="WP_266069364.1">
    <property type="nucleotide sequence ID" value="NZ_JAPJDA010000011.1"/>
</dbReference>
<comment type="subunit">
    <text evidence="5 16">Homodimer.</text>
</comment>
<reference evidence="17" key="1">
    <citation type="submission" date="2022-11" db="EMBL/GenBank/DDBJ databases">
        <title>Salinimicrobium profundisediminis sp. nov., isolated from deep-sea sediment of the Mariana Trench.</title>
        <authorList>
            <person name="Fu H."/>
        </authorList>
    </citation>
    <scope>NUCLEOTIDE SEQUENCE</scope>
    <source>
        <strain evidence="17">MT39</strain>
    </source>
</reference>
<protein>
    <recommendedName>
        <fullName evidence="15 16">Type III pantothenate kinase</fullName>
        <ecNumber evidence="6 16">2.7.1.33</ecNumber>
    </recommendedName>
    <alternativeName>
        <fullName evidence="16">PanK-III</fullName>
    </alternativeName>
    <alternativeName>
        <fullName evidence="16">Pantothenic acid kinase</fullName>
    </alternativeName>
</protein>
<feature type="binding site" evidence="16">
    <location>
        <begin position="6"/>
        <end position="13"/>
    </location>
    <ligand>
        <name>ATP</name>
        <dbReference type="ChEBI" id="CHEBI:30616"/>
    </ligand>
</feature>
<organism evidence="17 18">
    <name type="scientific">Salinimicrobium profundisediminis</name>
    <dbReference type="NCBI Taxonomy" id="2994553"/>
    <lineage>
        <taxon>Bacteria</taxon>
        <taxon>Pseudomonadati</taxon>
        <taxon>Bacteroidota</taxon>
        <taxon>Flavobacteriia</taxon>
        <taxon>Flavobacteriales</taxon>
        <taxon>Flavobacteriaceae</taxon>
        <taxon>Salinimicrobium</taxon>
    </lineage>
</organism>
<dbReference type="HAMAP" id="MF_01274">
    <property type="entry name" value="Pantothen_kinase_3"/>
    <property type="match status" value="1"/>
</dbReference>
<gene>
    <name evidence="16" type="primary">coaX</name>
    <name evidence="17" type="ORF">OQ279_08065</name>
</gene>
<dbReference type="PANTHER" id="PTHR34265:SF1">
    <property type="entry name" value="TYPE III PANTOTHENATE KINASE"/>
    <property type="match status" value="1"/>
</dbReference>
<dbReference type="GO" id="GO:0015937">
    <property type="term" value="P:coenzyme A biosynthetic process"/>
    <property type="evidence" value="ECO:0007669"/>
    <property type="project" value="UniProtKB-UniRule"/>
</dbReference>
<dbReference type="InterPro" id="IPR004619">
    <property type="entry name" value="Type_III_PanK"/>
</dbReference>
<dbReference type="AlphaFoldDB" id="A0A9X3CWR5"/>
<sequence length="243" mass="26186">MNLVVDIGNTIAKLAVFQQDEILLKISADKSDLNKKISEILKLHPGIKNLVVSNVSSAKWKLPEGAEKSVRVVELSAETLLPFKNNYGTPATLGNDRKALIAAAVKYHAGKNVLVIDAGTCITYDFKTAREEYLGGGISPGLKMRFLALNNFTANLPLVEAGEGHELIGDSTTSSITSGVVNGTLMEIEGIIGKYKEKYNNLIVIITGGDATFLSGNLKNGIFANSNFLLEGLNFILEFNIDQ</sequence>
<comment type="subcellular location">
    <subcellularLocation>
        <location evidence="3 16">Cytoplasm</location>
    </subcellularLocation>
</comment>
<evidence type="ECO:0000256" key="12">
    <source>
        <dbReference type="ARBA" id="ARBA00022958"/>
    </source>
</evidence>
<feature type="binding site" evidence="16">
    <location>
        <position position="120"/>
    </location>
    <ligand>
        <name>ATP</name>
        <dbReference type="ChEBI" id="CHEBI:30616"/>
    </ligand>
</feature>
<evidence type="ECO:0000256" key="7">
    <source>
        <dbReference type="ARBA" id="ARBA00022490"/>
    </source>
</evidence>
<evidence type="ECO:0000256" key="8">
    <source>
        <dbReference type="ARBA" id="ARBA00022679"/>
    </source>
</evidence>
<keyword evidence="7 16" id="KW-0963">Cytoplasm</keyword>
<keyword evidence="13 16" id="KW-0173">Coenzyme A biosynthesis</keyword>
<evidence type="ECO:0000256" key="10">
    <source>
        <dbReference type="ARBA" id="ARBA00022777"/>
    </source>
</evidence>
<keyword evidence="9 16" id="KW-0547">Nucleotide-binding</keyword>
<dbReference type="Gene3D" id="3.30.420.40">
    <property type="match status" value="2"/>
</dbReference>
<evidence type="ECO:0000256" key="14">
    <source>
        <dbReference type="ARBA" id="ARBA00038036"/>
    </source>
</evidence>
<evidence type="ECO:0000256" key="15">
    <source>
        <dbReference type="ARBA" id="ARBA00040883"/>
    </source>
</evidence>
<dbReference type="GO" id="GO:0005524">
    <property type="term" value="F:ATP binding"/>
    <property type="evidence" value="ECO:0007669"/>
    <property type="project" value="UniProtKB-UniRule"/>
</dbReference>
<dbReference type="GO" id="GO:0005737">
    <property type="term" value="C:cytoplasm"/>
    <property type="evidence" value="ECO:0007669"/>
    <property type="project" value="UniProtKB-SubCell"/>
</dbReference>
<evidence type="ECO:0000313" key="17">
    <source>
        <dbReference type="EMBL" id="MCX2838109.1"/>
    </source>
</evidence>
<evidence type="ECO:0000256" key="11">
    <source>
        <dbReference type="ARBA" id="ARBA00022840"/>
    </source>
</evidence>
<dbReference type="Proteomes" id="UP001148482">
    <property type="component" value="Unassembled WGS sequence"/>
</dbReference>
<keyword evidence="18" id="KW-1185">Reference proteome</keyword>
<dbReference type="SUPFAM" id="SSF53067">
    <property type="entry name" value="Actin-like ATPase domain"/>
    <property type="match status" value="2"/>
</dbReference>
<accession>A0A9X3CWR5</accession>
<dbReference type="PANTHER" id="PTHR34265">
    <property type="entry name" value="TYPE III PANTOTHENATE KINASE"/>
    <property type="match status" value="1"/>
</dbReference>
<comment type="cofactor">
    <cofactor evidence="16">
        <name>NH4(+)</name>
        <dbReference type="ChEBI" id="CHEBI:28938"/>
    </cofactor>
    <cofactor evidence="16">
        <name>K(+)</name>
        <dbReference type="ChEBI" id="CHEBI:29103"/>
    </cofactor>
    <text evidence="16">A monovalent cation. Ammonium or potassium.</text>
</comment>
<comment type="similarity">
    <text evidence="14 16">Belongs to the type III pantothenate kinase family.</text>
</comment>
<dbReference type="NCBIfam" id="NF009853">
    <property type="entry name" value="PRK13320.1-5"/>
    <property type="match status" value="1"/>
</dbReference>
<keyword evidence="16" id="KW-0479">Metal-binding</keyword>
<keyword evidence="11 16" id="KW-0067">ATP-binding</keyword>
<evidence type="ECO:0000256" key="6">
    <source>
        <dbReference type="ARBA" id="ARBA00012102"/>
    </source>
</evidence>
<comment type="pathway">
    <text evidence="4 16">Cofactor biosynthesis; coenzyme A biosynthesis; CoA from (R)-pantothenate: step 1/5.</text>
</comment>
<dbReference type="InterPro" id="IPR043129">
    <property type="entry name" value="ATPase_NBD"/>
</dbReference>
<evidence type="ECO:0000256" key="16">
    <source>
        <dbReference type="HAMAP-Rule" id="MF_01274"/>
    </source>
</evidence>
<feature type="active site" description="Proton acceptor" evidence="16">
    <location>
        <position position="96"/>
    </location>
</feature>
<evidence type="ECO:0000256" key="9">
    <source>
        <dbReference type="ARBA" id="ARBA00022741"/>
    </source>
</evidence>
<dbReference type="EMBL" id="JAPJDA010000011">
    <property type="protein sequence ID" value="MCX2838109.1"/>
    <property type="molecule type" value="Genomic_DNA"/>
</dbReference>
<comment type="cofactor">
    <cofactor evidence="2">
        <name>K(+)</name>
        <dbReference type="ChEBI" id="CHEBI:29103"/>
    </cofactor>
</comment>
<evidence type="ECO:0000256" key="3">
    <source>
        <dbReference type="ARBA" id="ARBA00004496"/>
    </source>
</evidence>